<feature type="transmembrane region" description="Helical" evidence="9">
    <location>
        <begin position="95"/>
        <end position="115"/>
    </location>
</feature>
<dbReference type="HAMAP" id="MF_00154">
    <property type="entry name" value="CyoE_CtaB"/>
    <property type="match status" value="1"/>
</dbReference>
<name>A0A7C9BFI7_9BACT</name>
<dbReference type="NCBIfam" id="TIGR01473">
    <property type="entry name" value="cyoE_ctaB"/>
    <property type="match status" value="1"/>
</dbReference>
<keyword evidence="2 9" id="KW-1003">Cell membrane</keyword>
<dbReference type="GO" id="GO:0006784">
    <property type="term" value="P:heme A biosynthetic process"/>
    <property type="evidence" value="ECO:0007669"/>
    <property type="project" value="TreeGrafter"/>
</dbReference>
<keyword evidence="5 9" id="KW-1133">Transmembrane helix</keyword>
<organism evidence="10 11">
    <name type="scientific">Salmonirosea aquatica</name>
    <dbReference type="NCBI Taxonomy" id="2654236"/>
    <lineage>
        <taxon>Bacteria</taxon>
        <taxon>Pseudomonadati</taxon>
        <taxon>Bacteroidota</taxon>
        <taxon>Cytophagia</taxon>
        <taxon>Cytophagales</taxon>
        <taxon>Spirosomataceae</taxon>
        <taxon>Salmonirosea</taxon>
    </lineage>
</organism>
<feature type="transmembrane region" description="Helical" evidence="9">
    <location>
        <begin position="121"/>
        <end position="137"/>
    </location>
</feature>
<sequence>MIVSDSSLSLGNKVNEKGRALFELLKFRLAALVSFSGAFGYSLAVEKIDWLLFGLFCVASIGITGSANIINQIIEKDLDKLMKRTANRPLPNGRVTVQEAALWAFVLGLFSLFIFTYYFNITTALLAALSLVLYGFVYTPLKRVGPIAVFVGAFPGAFPPMIGWIAATNHFGLEPGILFAIQFFWQFPHFWAIAWVLDEDYKRAGFKLLPSQGGKDLNTTIQIMIWTLFLLPFGWLPFKLGMTGINSAFIATLFGVLFLAQTFHLMRKCTDKTALQLMFGSFIYLPIVQLAFLIDKI</sequence>
<dbReference type="PROSITE" id="PS00943">
    <property type="entry name" value="UBIA"/>
    <property type="match status" value="1"/>
</dbReference>
<evidence type="ECO:0000256" key="6">
    <source>
        <dbReference type="ARBA" id="ARBA00023133"/>
    </source>
</evidence>
<evidence type="ECO:0000256" key="3">
    <source>
        <dbReference type="ARBA" id="ARBA00022679"/>
    </source>
</evidence>
<dbReference type="InterPro" id="IPR006369">
    <property type="entry name" value="Protohaem_IX_farnesylTrfase"/>
</dbReference>
<dbReference type="EMBL" id="WHLY01000002">
    <property type="protein sequence ID" value="MPR33801.1"/>
    <property type="molecule type" value="Genomic_DNA"/>
</dbReference>
<evidence type="ECO:0000256" key="8">
    <source>
        <dbReference type="ARBA" id="ARBA00047690"/>
    </source>
</evidence>
<keyword evidence="4 9" id="KW-0812">Transmembrane</keyword>
<comment type="catalytic activity">
    <reaction evidence="8 9">
        <text>heme b + (2E,6E)-farnesyl diphosphate + H2O = Fe(II)-heme o + diphosphate</text>
        <dbReference type="Rhea" id="RHEA:28070"/>
        <dbReference type="ChEBI" id="CHEBI:15377"/>
        <dbReference type="ChEBI" id="CHEBI:33019"/>
        <dbReference type="ChEBI" id="CHEBI:60344"/>
        <dbReference type="ChEBI" id="CHEBI:60530"/>
        <dbReference type="ChEBI" id="CHEBI:175763"/>
        <dbReference type="EC" id="2.5.1.141"/>
    </reaction>
</comment>
<feature type="transmembrane region" description="Helical" evidence="9">
    <location>
        <begin position="244"/>
        <end position="263"/>
    </location>
</feature>
<dbReference type="PANTHER" id="PTHR43448">
    <property type="entry name" value="PROTOHEME IX FARNESYLTRANSFERASE, MITOCHONDRIAL"/>
    <property type="match status" value="1"/>
</dbReference>
<keyword evidence="3 9" id="KW-0808">Transferase</keyword>
<dbReference type="UniPathway" id="UPA00834">
    <property type="reaction ID" value="UER00712"/>
</dbReference>
<dbReference type="CDD" id="cd13957">
    <property type="entry name" value="PT_UbiA_Cox10"/>
    <property type="match status" value="1"/>
</dbReference>
<feature type="transmembrane region" description="Helical" evidence="9">
    <location>
        <begin position="144"/>
        <end position="165"/>
    </location>
</feature>
<dbReference type="Proteomes" id="UP000479293">
    <property type="component" value="Unassembled WGS sequence"/>
</dbReference>
<dbReference type="EC" id="2.5.1.141" evidence="9"/>
<feature type="transmembrane region" description="Helical" evidence="9">
    <location>
        <begin position="27"/>
        <end position="44"/>
    </location>
</feature>
<dbReference type="AlphaFoldDB" id="A0A7C9BFI7"/>
<proteinExistence type="inferred from homology"/>
<comment type="function">
    <text evidence="9">Converts heme B (protoheme IX) to heme O by substitution of the vinyl group on carbon 2 of heme B porphyrin ring with a hydroxyethyl farnesyl side group.</text>
</comment>
<comment type="miscellaneous">
    <text evidence="9">Carbon 2 of the heme B porphyrin ring is defined according to the Fischer nomenclature.</text>
</comment>
<dbReference type="GO" id="GO:0008495">
    <property type="term" value="F:protoheme IX farnesyltransferase activity"/>
    <property type="evidence" value="ECO:0007669"/>
    <property type="project" value="UniProtKB-UniRule"/>
</dbReference>
<dbReference type="RefSeq" id="WP_152759485.1">
    <property type="nucleotide sequence ID" value="NZ_WHLY01000002.1"/>
</dbReference>
<gene>
    <name evidence="10" type="primary">cyoE</name>
    <name evidence="9" type="synonym">ctaB</name>
    <name evidence="10" type="ORF">GBK04_10580</name>
</gene>
<evidence type="ECO:0000256" key="4">
    <source>
        <dbReference type="ARBA" id="ARBA00022692"/>
    </source>
</evidence>
<evidence type="ECO:0000256" key="1">
    <source>
        <dbReference type="ARBA" id="ARBA00004141"/>
    </source>
</evidence>
<dbReference type="Gene3D" id="1.10.357.140">
    <property type="entry name" value="UbiA prenyltransferase"/>
    <property type="match status" value="1"/>
</dbReference>
<dbReference type="InterPro" id="IPR030470">
    <property type="entry name" value="UbiA_prenylTrfase_CS"/>
</dbReference>
<evidence type="ECO:0000313" key="10">
    <source>
        <dbReference type="EMBL" id="MPR33801.1"/>
    </source>
</evidence>
<comment type="similarity">
    <text evidence="9">Belongs to the UbiA prenyltransferase family. Protoheme IX farnesyltransferase subfamily.</text>
</comment>
<evidence type="ECO:0000256" key="2">
    <source>
        <dbReference type="ARBA" id="ARBA00022475"/>
    </source>
</evidence>
<dbReference type="Pfam" id="PF01040">
    <property type="entry name" value="UbiA"/>
    <property type="match status" value="1"/>
</dbReference>
<feature type="transmembrane region" description="Helical" evidence="9">
    <location>
        <begin position="217"/>
        <end position="238"/>
    </location>
</feature>
<keyword evidence="7 9" id="KW-0472">Membrane</keyword>
<dbReference type="GO" id="GO:0005886">
    <property type="term" value="C:plasma membrane"/>
    <property type="evidence" value="ECO:0007669"/>
    <property type="project" value="UniProtKB-SubCell"/>
</dbReference>
<keyword evidence="6 9" id="KW-0350">Heme biosynthesis</keyword>
<dbReference type="InterPro" id="IPR000537">
    <property type="entry name" value="UbiA_prenyltransferase"/>
</dbReference>
<comment type="caution">
    <text evidence="10">The sequence shown here is derived from an EMBL/GenBank/DDBJ whole genome shotgun (WGS) entry which is preliminary data.</text>
</comment>
<dbReference type="InterPro" id="IPR044878">
    <property type="entry name" value="UbiA_sf"/>
</dbReference>
<evidence type="ECO:0000313" key="11">
    <source>
        <dbReference type="Proteomes" id="UP000479293"/>
    </source>
</evidence>
<evidence type="ECO:0000256" key="7">
    <source>
        <dbReference type="ARBA" id="ARBA00023136"/>
    </source>
</evidence>
<protein>
    <recommendedName>
        <fullName evidence="9">Protoheme IX farnesyltransferase</fullName>
        <ecNumber evidence="9">2.5.1.141</ecNumber>
    </recommendedName>
    <alternativeName>
        <fullName evidence="9">Heme B farnesyltransferase</fullName>
    </alternativeName>
    <alternativeName>
        <fullName evidence="9">Heme O synthase</fullName>
    </alternativeName>
</protein>
<comment type="subcellular location">
    <subcellularLocation>
        <location evidence="9">Cell membrane</location>
        <topology evidence="9">Multi-pass membrane protein</topology>
    </subcellularLocation>
    <subcellularLocation>
        <location evidence="1">Membrane</location>
        <topology evidence="1">Multi-pass membrane protein</topology>
    </subcellularLocation>
</comment>
<dbReference type="GO" id="GO:0048034">
    <property type="term" value="P:heme O biosynthetic process"/>
    <property type="evidence" value="ECO:0007669"/>
    <property type="project" value="UniProtKB-UniRule"/>
</dbReference>
<evidence type="ECO:0000256" key="9">
    <source>
        <dbReference type="HAMAP-Rule" id="MF_00154"/>
    </source>
</evidence>
<feature type="transmembrane region" description="Helical" evidence="9">
    <location>
        <begin position="275"/>
        <end position="294"/>
    </location>
</feature>
<dbReference type="PANTHER" id="PTHR43448:SF2">
    <property type="entry name" value="PROTOHEME IX FARNESYLTRANSFERASE, MITOCHONDRIAL"/>
    <property type="match status" value="1"/>
</dbReference>
<comment type="pathway">
    <text evidence="9">Porphyrin-containing compound metabolism; heme O biosynthesis; heme O from protoheme: step 1/1.</text>
</comment>
<reference evidence="10 11" key="1">
    <citation type="submission" date="2019-10" db="EMBL/GenBank/DDBJ databases">
        <title>Draft Genome Sequence of Cytophagaceae sp. SJW1-29.</title>
        <authorList>
            <person name="Choi A."/>
        </authorList>
    </citation>
    <scope>NUCLEOTIDE SEQUENCE [LARGE SCALE GENOMIC DNA]</scope>
    <source>
        <strain evidence="10 11">SJW1-29</strain>
    </source>
</reference>
<feature type="transmembrane region" description="Helical" evidence="9">
    <location>
        <begin position="177"/>
        <end position="197"/>
    </location>
</feature>
<feature type="transmembrane region" description="Helical" evidence="9">
    <location>
        <begin position="50"/>
        <end position="74"/>
    </location>
</feature>
<evidence type="ECO:0000256" key="5">
    <source>
        <dbReference type="ARBA" id="ARBA00022989"/>
    </source>
</evidence>
<accession>A0A7C9BFI7</accession>
<keyword evidence="11" id="KW-1185">Reference proteome</keyword>